<evidence type="ECO:0000256" key="6">
    <source>
        <dbReference type="ARBA" id="ARBA00022889"/>
    </source>
</evidence>
<evidence type="ECO:0000256" key="10">
    <source>
        <dbReference type="SAM" id="MobiDB-lite"/>
    </source>
</evidence>
<evidence type="ECO:0000256" key="5">
    <source>
        <dbReference type="ARBA" id="ARBA00022837"/>
    </source>
</evidence>
<keyword evidence="5" id="KW-0106">Calcium</keyword>
<feature type="region of interest" description="Disordered" evidence="10">
    <location>
        <begin position="50"/>
        <end position="74"/>
    </location>
</feature>
<feature type="signal peptide" evidence="11">
    <location>
        <begin position="1"/>
        <end position="15"/>
    </location>
</feature>
<keyword evidence="4" id="KW-0677">Repeat</keyword>
<dbReference type="GO" id="GO:0050806">
    <property type="term" value="P:positive regulation of synaptic transmission"/>
    <property type="evidence" value="ECO:0007669"/>
    <property type="project" value="TreeGrafter"/>
</dbReference>
<evidence type="ECO:0000313" key="13">
    <source>
        <dbReference type="Ensembl" id="ENSPMRP00000025170.1"/>
    </source>
</evidence>
<keyword evidence="3 11" id="KW-0732">Signal</keyword>
<evidence type="ECO:0000256" key="8">
    <source>
        <dbReference type="ARBA" id="ARBA00023136"/>
    </source>
</evidence>
<evidence type="ECO:0000256" key="3">
    <source>
        <dbReference type="ARBA" id="ARBA00022729"/>
    </source>
</evidence>
<dbReference type="Ensembl" id="ENSPMRT00000026713.1">
    <property type="protein sequence ID" value="ENSPMRP00000025170.1"/>
    <property type="gene ID" value="ENSPMRG00000016287.1"/>
</dbReference>
<dbReference type="GO" id="GO:0007155">
    <property type="term" value="P:cell adhesion"/>
    <property type="evidence" value="ECO:0007669"/>
    <property type="project" value="UniProtKB-KW"/>
</dbReference>
<dbReference type="AlphaFoldDB" id="A0A670JMM3"/>
<keyword evidence="2" id="KW-0812">Transmembrane</keyword>
<evidence type="ECO:0000256" key="9">
    <source>
        <dbReference type="ARBA" id="ARBA00023180"/>
    </source>
</evidence>
<dbReference type="InterPro" id="IPR045588">
    <property type="entry name" value="CLSTN_C"/>
</dbReference>
<dbReference type="PANTHER" id="PTHR14139">
    <property type="entry name" value="CALSYNTENIN"/>
    <property type="match status" value="1"/>
</dbReference>
<evidence type="ECO:0000256" key="4">
    <source>
        <dbReference type="ARBA" id="ARBA00022737"/>
    </source>
</evidence>
<dbReference type="GO" id="GO:0051965">
    <property type="term" value="P:positive regulation of synapse assembly"/>
    <property type="evidence" value="ECO:0007669"/>
    <property type="project" value="TreeGrafter"/>
</dbReference>
<evidence type="ECO:0000256" key="1">
    <source>
        <dbReference type="ARBA" id="ARBA00004479"/>
    </source>
</evidence>
<evidence type="ECO:0000259" key="12">
    <source>
        <dbReference type="Pfam" id="PF19699"/>
    </source>
</evidence>
<name>A0A670JMM3_PODMU</name>
<evidence type="ECO:0000256" key="7">
    <source>
        <dbReference type="ARBA" id="ARBA00022989"/>
    </source>
</evidence>
<keyword evidence="7" id="KW-1133">Transmembrane helix</keyword>
<keyword evidence="9" id="KW-0325">Glycoprotein</keyword>
<accession>A0A670JMM3</accession>
<dbReference type="Pfam" id="PF19699">
    <property type="entry name" value="CLSTN_C"/>
    <property type="match status" value="1"/>
</dbReference>
<comment type="subcellular location">
    <subcellularLocation>
        <location evidence="1">Membrane</location>
        <topology evidence="1">Single-pass type I membrane protein</topology>
    </subcellularLocation>
</comment>
<sequence>ILIFIVALGVYRIRAAYKHSSKESESSKENEMDWDDSALTITVNPMETAFRPGPGTVCPQTSSEGWRGEKDSSLLPGARQTSAAWGALQDFPAGLSKLQLAACCPARGALFSRAPLARGRHLQLGEPCRSSPQGSPSCG</sequence>
<keyword evidence="6" id="KW-0130">Cell adhesion</keyword>
<reference evidence="13 14" key="1">
    <citation type="journal article" date="2019" name="Proc. Natl. Acad. Sci. U.S.A.">
        <title>Regulatory changes in pterin and carotenoid genes underlie balanced color polymorphisms in the wall lizard.</title>
        <authorList>
            <person name="Andrade P."/>
            <person name="Pinho C."/>
            <person name="Perez I de Lanuza G."/>
            <person name="Afonso S."/>
            <person name="Brejcha J."/>
            <person name="Rubin C.J."/>
            <person name="Wallerman O."/>
            <person name="Pereira P."/>
            <person name="Sabatino S.J."/>
            <person name="Bellati A."/>
            <person name="Pellitteri-Rosa D."/>
            <person name="Bosakova Z."/>
            <person name="Bunikis I."/>
            <person name="Carretero M.A."/>
            <person name="Feiner N."/>
            <person name="Marsik P."/>
            <person name="Pauperio F."/>
            <person name="Salvi D."/>
            <person name="Soler L."/>
            <person name="While G.M."/>
            <person name="Uller T."/>
            <person name="Font E."/>
            <person name="Andersson L."/>
            <person name="Carneiro M."/>
        </authorList>
    </citation>
    <scope>NUCLEOTIDE SEQUENCE</scope>
</reference>
<reference evidence="13" key="3">
    <citation type="submission" date="2025-09" db="UniProtKB">
        <authorList>
            <consortium name="Ensembl"/>
        </authorList>
    </citation>
    <scope>IDENTIFICATION</scope>
</reference>
<proteinExistence type="predicted"/>
<feature type="chain" id="PRO_5025364996" description="Calsyntenin C-terminal domain-containing protein" evidence="11">
    <location>
        <begin position="16"/>
        <end position="139"/>
    </location>
</feature>
<protein>
    <recommendedName>
        <fullName evidence="12">Calsyntenin C-terminal domain-containing protein</fullName>
    </recommendedName>
</protein>
<dbReference type="GO" id="GO:0009986">
    <property type="term" value="C:cell surface"/>
    <property type="evidence" value="ECO:0007669"/>
    <property type="project" value="TreeGrafter"/>
</dbReference>
<reference evidence="13" key="2">
    <citation type="submission" date="2025-08" db="UniProtKB">
        <authorList>
            <consortium name="Ensembl"/>
        </authorList>
    </citation>
    <scope>IDENTIFICATION</scope>
</reference>
<dbReference type="Proteomes" id="UP000472272">
    <property type="component" value="Chromosome 5"/>
</dbReference>
<evidence type="ECO:0000256" key="2">
    <source>
        <dbReference type="ARBA" id="ARBA00022692"/>
    </source>
</evidence>
<dbReference type="PANTHER" id="PTHR14139:SF3">
    <property type="entry name" value="CALSYNTENIN-2"/>
    <property type="match status" value="1"/>
</dbReference>
<organism evidence="13 14">
    <name type="scientific">Podarcis muralis</name>
    <name type="common">Wall lizard</name>
    <name type="synonym">Lacerta muralis</name>
    <dbReference type="NCBI Taxonomy" id="64176"/>
    <lineage>
        <taxon>Eukaryota</taxon>
        <taxon>Metazoa</taxon>
        <taxon>Chordata</taxon>
        <taxon>Craniata</taxon>
        <taxon>Vertebrata</taxon>
        <taxon>Euteleostomi</taxon>
        <taxon>Lepidosauria</taxon>
        <taxon>Squamata</taxon>
        <taxon>Bifurcata</taxon>
        <taxon>Unidentata</taxon>
        <taxon>Episquamata</taxon>
        <taxon>Laterata</taxon>
        <taxon>Lacertibaenia</taxon>
        <taxon>Lacertidae</taxon>
        <taxon>Podarcis</taxon>
    </lineage>
</organism>
<keyword evidence="8" id="KW-0472">Membrane</keyword>
<evidence type="ECO:0000313" key="14">
    <source>
        <dbReference type="Proteomes" id="UP000472272"/>
    </source>
</evidence>
<dbReference type="GO" id="GO:0045211">
    <property type="term" value="C:postsynaptic membrane"/>
    <property type="evidence" value="ECO:0007669"/>
    <property type="project" value="TreeGrafter"/>
</dbReference>
<keyword evidence="14" id="KW-1185">Reference proteome</keyword>
<feature type="domain" description="Calsyntenin C-terminal" evidence="12">
    <location>
        <begin position="2"/>
        <end position="48"/>
    </location>
</feature>
<evidence type="ECO:0000256" key="11">
    <source>
        <dbReference type="SAM" id="SignalP"/>
    </source>
</evidence>